<accession>A0AAP5M3H2</accession>
<proteinExistence type="predicted"/>
<evidence type="ECO:0000256" key="1">
    <source>
        <dbReference type="SAM" id="MobiDB-lite"/>
    </source>
</evidence>
<dbReference type="Proteomes" id="UP000667802">
    <property type="component" value="Unassembled WGS sequence"/>
</dbReference>
<comment type="caution">
    <text evidence="2">The sequence shown here is derived from an EMBL/GenBank/DDBJ whole genome shotgun (WGS) entry which is preliminary data.</text>
</comment>
<organism evidence="2 3">
    <name type="scientific">Aetokthonos hydrillicola Thurmond2011</name>
    <dbReference type="NCBI Taxonomy" id="2712845"/>
    <lineage>
        <taxon>Bacteria</taxon>
        <taxon>Bacillati</taxon>
        <taxon>Cyanobacteriota</taxon>
        <taxon>Cyanophyceae</taxon>
        <taxon>Nostocales</taxon>
        <taxon>Hapalosiphonaceae</taxon>
        <taxon>Aetokthonos</taxon>
    </lineage>
</organism>
<feature type="compositionally biased region" description="Low complexity" evidence="1">
    <location>
        <begin position="37"/>
        <end position="68"/>
    </location>
</feature>
<evidence type="ECO:0000313" key="2">
    <source>
        <dbReference type="EMBL" id="MDR9893781.1"/>
    </source>
</evidence>
<name>A0AAP5M3H2_9CYAN</name>
<reference evidence="3" key="1">
    <citation type="journal article" date="2021" name="Science">
        <title>Hunting the eagle killer: A cyanobacterial neurotoxin causes vacuolar myelinopathy.</title>
        <authorList>
            <person name="Breinlinger S."/>
            <person name="Phillips T.J."/>
            <person name="Haram B.N."/>
            <person name="Mares J."/>
            <person name="Martinez Yerena J.A."/>
            <person name="Hrouzek P."/>
            <person name="Sobotka R."/>
            <person name="Henderson W.M."/>
            <person name="Schmieder P."/>
            <person name="Williams S.M."/>
            <person name="Lauderdale J.D."/>
            <person name="Wilde H.D."/>
            <person name="Gerrin W."/>
            <person name="Kust A."/>
            <person name="Washington J.W."/>
            <person name="Wagner C."/>
            <person name="Geier B."/>
            <person name="Liebeke M."/>
            <person name="Enke H."/>
            <person name="Niedermeyer T.H.J."/>
            <person name="Wilde S.B."/>
        </authorList>
    </citation>
    <scope>NUCLEOTIDE SEQUENCE [LARGE SCALE GENOMIC DNA]</scope>
    <source>
        <strain evidence="3">Thurmond2011</strain>
    </source>
</reference>
<feature type="region of interest" description="Disordered" evidence="1">
    <location>
        <begin position="27"/>
        <end position="89"/>
    </location>
</feature>
<dbReference type="PROSITE" id="PS51257">
    <property type="entry name" value="PROKAR_LIPOPROTEIN"/>
    <property type="match status" value="1"/>
</dbReference>
<dbReference type="EMBL" id="JAALHA020000001">
    <property type="protein sequence ID" value="MDR9893781.1"/>
    <property type="molecule type" value="Genomic_DNA"/>
</dbReference>
<dbReference type="AlphaFoldDB" id="A0AAP5M3H2"/>
<keyword evidence="3" id="KW-1185">Reference proteome</keyword>
<evidence type="ECO:0000313" key="3">
    <source>
        <dbReference type="Proteomes" id="UP000667802"/>
    </source>
</evidence>
<gene>
    <name evidence="2" type="ORF">G7B40_004230</name>
</gene>
<dbReference type="RefSeq" id="WP_208338228.1">
    <property type="nucleotide sequence ID" value="NZ_CAWQFN010000041.1"/>
</dbReference>
<sequence>MKHLLRHQGILTISLLAVLTISGCGGQKSDNAGGGEATSTPTATATATASPGAGNSSSSTGTTTTKGTVPADAQKLGVTPTGETTCPKDAPVKGLVTAKRGNIYRTAKAPDYAKVKPKICFKDEATAQKAGFKAPTAK</sequence>
<protein>
    <submittedName>
        <fullName evidence="2">Uncharacterized protein</fullName>
    </submittedName>
</protein>